<evidence type="ECO:0000313" key="3">
    <source>
        <dbReference type="Proteomes" id="UP000298061"/>
    </source>
</evidence>
<feature type="compositionally biased region" description="Polar residues" evidence="1">
    <location>
        <begin position="257"/>
        <end position="270"/>
    </location>
</feature>
<feature type="compositionally biased region" description="Low complexity" evidence="1">
    <location>
        <begin position="348"/>
        <end position="368"/>
    </location>
</feature>
<name>A0A4Z0A8T4_9AGAM</name>
<gene>
    <name evidence="2" type="ORF">EWM64_g1267</name>
</gene>
<dbReference type="AlphaFoldDB" id="A0A4Z0A8T4"/>
<organism evidence="2 3">
    <name type="scientific">Hericium alpestre</name>
    <dbReference type="NCBI Taxonomy" id="135208"/>
    <lineage>
        <taxon>Eukaryota</taxon>
        <taxon>Fungi</taxon>
        <taxon>Dikarya</taxon>
        <taxon>Basidiomycota</taxon>
        <taxon>Agaricomycotina</taxon>
        <taxon>Agaricomycetes</taxon>
        <taxon>Russulales</taxon>
        <taxon>Hericiaceae</taxon>
        <taxon>Hericium</taxon>
    </lineage>
</organism>
<accession>A0A4Z0A8T4</accession>
<dbReference type="Proteomes" id="UP000298061">
    <property type="component" value="Unassembled WGS sequence"/>
</dbReference>
<feature type="region of interest" description="Disordered" evidence="1">
    <location>
        <begin position="196"/>
        <end position="309"/>
    </location>
</feature>
<dbReference type="EMBL" id="SFCI01000082">
    <property type="protein sequence ID" value="TFY82737.1"/>
    <property type="molecule type" value="Genomic_DNA"/>
</dbReference>
<keyword evidence="3" id="KW-1185">Reference proteome</keyword>
<feature type="region of interest" description="Disordered" evidence="1">
    <location>
        <begin position="348"/>
        <end position="381"/>
    </location>
</feature>
<feature type="region of interest" description="Disordered" evidence="1">
    <location>
        <begin position="1"/>
        <end position="20"/>
    </location>
</feature>
<dbReference type="OrthoDB" id="3254613at2759"/>
<evidence type="ECO:0000313" key="2">
    <source>
        <dbReference type="EMBL" id="TFY82737.1"/>
    </source>
</evidence>
<feature type="compositionally biased region" description="Polar residues" evidence="1">
    <location>
        <begin position="204"/>
        <end position="224"/>
    </location>
</feature>
<feature type="region of interest" description="Disordered" evidence="1">
    <location>
        <begin position="502"/>
        <end position="534"/>
    </location>
</feature>
<feature type="region of interest" description="Disordered" evidence="1">
    <location>
        <begin position="403"/>
        <end position="469"/>
    </location>
</feature>
<protein>
    <submittedName>
        <fullName evidence="2">Uncharacterized protein</fullName>
    </submittedName>
</protein>
<feature type="compositionally biased region" description="Polar residues" evidence="1">
    <location>
        <begin position="425"/>
        <end position="446"/>
    </location>
</feature>
<sequence>MPDKGHTPEDTVSLHNPSSHPLHIRYCQEESSLVETAERCQPFLSARDLQIATLERATALLSFRAQETKEHVAELRARLTEIDIDERLYKRMQRERWLGERWITKAELEQKSLQEQVKSLLEPSEKENDFPSQARPTMTTRRKANLARFFADSPTRIANLSHRRPVPYSHYPRIISSPRDVESPLLREWPLLDIFRPPVKPQNKAGTPSTSTPSRADGSISSGSWDERKRAKVPPPLKPSSRFAASRPDLVLEDDWSTSTPHTASDSVFPSNTTENHTSSSSTTQSECQTLSEDADVTPAPHRNGYATIFNPTLRPQDEILADLRSFLIPDYVSELLEEFDNIKDSMPLGSPLSSPSTSKPTFSTIPSHKQKTTNTIPPLMFTPPRVSFTASTASLISIDEASSYDEHSSGPSTPKRRWPRDVSPHSTPRPSRISNTLSHKLSQPRFSMRRARPDRGMSNDLEPGFLSPEKLRPRRSFLRHRHRSSSVSELPMDGFGSIAQQPRQQTLSTPTVPDKVTGSRVSLAGGPGRTPGMLTRVTKRISILGPRRG</sequence>
<reference evidence="2 3" key="1">
    <citation type="submission" date="2019-02" db="EMBL/GenBank/DDBJ databases">
        <title>Genome sequencing of the rare red list fungi Hericium alpestre (H. flagellum).</title>
        <authorList>
            <person name="Buettner E."/>
            <person name="Kellner H."/>
        </authorList>
    </citation>
    <scope>NUCLEOTIDE SEQUENCE [LARGE SCALE GENOMIC DNA]</scope>
    <source>
        <strain evidence="2 3">DSM 108284</strain>
    </source>
</reference>
<feature type="compositionally biased region" description="Polar residues" evidence="1">
    <location>
        <begin position="502"/>
        <end position="512"/>
    </location>
</feature>
<feature type="compositionally biased region" description="Low complexity" evidence="1">
    <location>
        <begin position="271"/>
        <end position="290"/>
    </location>
</feature>
<comment type="caution">
    <text evidence="2">The sequence shown here is derived from an EMBL/GenBank/DDBJ whole genome shotgun (WGS) entry which is preliminary data.</text>
</comment>
<evidence type="ECO:0000256" key="1">
    <source>
        <dbReference type="SAM" id="MobiDB-lite"/>
    </source>
</evidence>
<proteinExistence type="predicted"/>